<feature type="short sequence motif" description="DGA/G" evidence="4">
    <location>
        <begin position="184"/>
        <end position="186"/>
    </location>
</feature>
<name>A0A7G7MNT3_9PSEU</name>
<evidence type="ECO:0000256" key="4">
    <source>
        <dbReference type="PROSITE-ProRule" id="PRU01161"/>
    </source>
</evidence>
<feature type="transmembrane region" description="Helical" evidence="5">
    <location>
        <begin position="6"/>
        <end position="27"/>
    </location>
</feature>
<feature type="active site" description="Proton acceptor" evidence="4">
    <location>
        <position position="184"/>
    </location>
</feature>
<dbReference type="Proteomes" id="UP000515728">
    <property type="component" value="Chromosome"/>
</dbReference>
<dbReference type="RefSeq" id="WP_185721262.1">
    <property type="nucleotide sequence ID" value="NZ_BAAAWI010000001.1"/>
</dbReference>
<feature type="active site" description="Nucleophile" evidence="4">
    <location>
        <position position="43"/>
    </location>
</feature>
<dbReference type="AlphaFoldDB" id="A0A7G7MNT3"/>
<keyword evidence="5" id="KW-1133">Transmembrane helix</keyword>
<keyword evidence="1 4" id="KW-0378">Hydrolase</keyword>
<dbReference type="GO" id="GO:0016787">
    <property type="term" value="F:hydrolase activity"/>
    <property type="evidence" value="ECO:0007669"/>
    <property type="project" value="UniProtKB-UniRule"/>
</dbReference>
<dbReference type="KEGG" id="ppel:H6H00_11465"/>
<reference evidence="7 8" key="1">
    <citation type="submission" date="2020-08" db="EMBL/GenBank/DDBJ databases">
        <authorList>
            <person name="Mo P."/>
        </authorList>
    </citation>
    <scope>NUCLEOTIDE SEQUENCE [LARGE SCALE GENOMIC DNA]</scope>
    <source>
        <strain evidence="7 8">CGMCC 4.1532</strain>
    </source>
</reference>
<evidence type="ECO:0000259" key="6">
    <source>
        <dbReference type="PROSITE" id="PS51635"/>
    </source>
</evidence>
<protein>
    <submittedName>
        <fullName evidence="7">Patatin-like phospholipase family protein</fullName>
    </submittedName>
</protein>
<feature type="domain" description="PNPLA" evidence="6">
    <location>
        <begin position="6"/>
        <end position="197"/>
    </location>
</feature>
<dbReference type="GO" id="GO:0016042">
    <property type="term" value="P:lipid catabolic process"/>
    <property type="evidence" value="ECO:0007669"/>
    <property type="project" value="UniProtKB-UniRule"/>
</dbReference>
<dbReference type="PROSITE" id="PS51635">
    <property type="entry name" value="PNPLA"/>
    <property type="match status" value="1"/>
</dbReference>
<keyword evidence="3 4" id="KW-0443">Lipid metabolism</keyword>
<dbReference type="Pfam" id="PF01734">
    <property type="entry name" value="Patatin"/>
    <property type="match status" value="1"/>
</dbReference>
<accession>A0A7G7MNT3</accession>
<organism evidence="7 8">
    <name type="scientific">Pseudonocardia petroleophila</name>
    <dbReference type="NCBI Taxonomy" id="37331"/>
    <lineage>
        <taxon>Bacteria</taxon>
        <taxon>Bacillati</taxon>
        <taxon>Actinomycetota</taxon>
        <taxon>Actinomycetes</taxon>
        <taxon>Pseudonocardiales</taxon>
        <taxon>Pseudonocardiaceae</taxon>
        <taxon>Pseudonocardia</taxon>
    </lineage>
</organism>
<dbReference type="InterPro" id="IPR002641">
    <property type="entry name" value="PNPLA_dom"/>
</dbReference>
<keyword evidence="2 4" id="KW-0442">Lipid degradation</keyword>
<keyword evidence="5" id="KW-0472">Membrane</keyword>
<dbReference type="PANTHER" id="PTHR14226:SF57">
    <property type="entry name" value="BLR7027 PROTEIN"/>
    <property type="match status" value="1"/>
</dbReference>
<dbReference type="SUPFAM" id="SSF52151">
    <property type="entry name" value="FabD/lysophospholipase-like"/>
    <property type="match status" value="1"/>
</dbReference>
<evidence type="ECO:0000256" key="2">
    <source>
        <dbReference type="ARBA" id="ARBA00022963"/>
    </source>
</evidence>
<evidence type="ECO:0000256" key="1">
    <source>
        <dbReference type="ARBA" id="ARBA00022801"/>
    </source>
</evidence>
<proteinExistence type="predicted"/>
<sequence>MTGRTLVLGGGGITGIAWMLGLLAGLAERGVDLRAADDVVGTSAGSVVGAQLATGVDVEERYAAQLVDPAGEVAASLGTGTLLRLGLALIGPRDPQRVRARIGRLARRTSTVPESERLAVIGRRLPVQEWPERSLRITAVDAHDGAFRVLDRTSGVPLVEAVASSCAVPGVYPPVTTGGTRYVDGGVRSPVNADLAAGAERVVVLAPIVRGIGPQVAAAPQVEALRAAGSRVVLVAPDAAAVAAIGRNVLDPARRAGSARAGRAQAADVTEAIAAVWESA</sequence>
<dbReference type="EMBL" id="CP060131">
    <property type="protein sequence ID" value="QNG54444.1"/>
    <property type="molecule type" value="Genomic_DNA"/>
</dbReference>
<feature type="short sequence motif" description="GXGXXG" evidence="4">
    <location>
        <begin position="10"/>
        <end position="15"/>
    </location>
</feature>
<evidence type="ECO:0000256" key="5">
    <source>
        <dbReference type="SAM" id="Phobius"/>
    </source>
</evidence>
<keyword evidence="5" id="KW-0812">Transmembrane</keyword>
<feature type="short sequence motif" description="GXSXG" evidence="4">
    <location>
        <begin position="41"/>
        <end position="45"/>
    </location>
</feature>
<dbReference type="InterPro" id="IPR050301">
    <property type="entry name" value="NTE"/>
</dbReference>
<keyword evidence="8" id="KW-1185">Reference proteome</keyword>
<dbReference type="Gene3D" id="3.40.1090.10">
    <property type="entry name" value="Cytosolic phospholipase A2 catalytic domain"/>
    <property type="match status" value="2"/>
</dbReference>
<evidence type="ECO:0000256" key="3">
    <source>
        <dbReference type="ARBA" id="ARBA00023098"/>
    </source>
</evidence>
<gene>
    <name evidence="7" type="ORF">H6H00_11465</name>
</gene>
<evidence type="ECO:0000313" key="7">
    <source>
        <dbReference type="EMBL" id="QNG54444.1"/>
    </source>
</evidence>
<dbReference type="InterPro" id="IPR016035">
    <property type="entry name" value="Acyl_Trfase/lysoPLipase"/>
</dbReference>
<dbReference type="PANTHER" id="PTHR14226">
    <property type="entry name" value="NEUROPATHY TARGET ESTERASE/SWISS CHEESE D.MELANOGASTER"/>
    <property type="match status" value="1"/>
</dbReference>
<evidence type="ECO:0000313" key="8">
    <source>
        <dbReference type="Proteomes" id="UP000515728"/>
    </source>
</evidence>